<protein>
    <submittedName>
        <fullName evidence="1">Uncharacterized protein</fullName>
    </submittedName>
</protein>
<dbReference type="AlphaFoldDB" id="A0A131Y9N4"/>
<sequence>MIHDCCLLRVCILVMKHKTRNFAQPRFDQHQTRTASVPADKSHGYGQPIGKNCRQLFFRDNMPAAGTIGAAYLFICYFLQQIITLVNEQNCLGVQIVPIQRTLCT</sequence>
<dbReference type="EMBL" id="GEDV01012578">
    <property type="protein sequence ID" value="JAP75979.1"/>
    <property type="molecule type" value="Transcribed_RNA"/>
</dbReference>
<accession>A0A131Y9N4</accession>
<evidence type="ECO:0000313" key="1">
    <source>
        <dbReference type="EMBL" id="JAP75979.1"/>
    </source>
</evidence>
<proteinExistence type="predicted"/>
<name>A0A131Y9N4_RHIAP</name>
<organism evidence="1">
    <name type="scientific">Rhipicephalus appendiculatus</name>
    <name type="common">Brown ear tick</name>
    <dbReference type="NCBI Taxonomy" id="34631"/>
    <lineage>
        <taxon>Eukaryota</taxon>
        <taxon>Metazoa</taxon>
        <taxon>Ecdysozoa</taxon>
        <taxon>Arthropoda</taxon>
        <taxon>Chelicerata</taxon>
        <taxon>Arachnida</taxon>
        <taxon>Acari</taxon>
        <taxon>Parasitiformes</taxon>
        <taxon>Ixodida</taxon>
        <taxon>Ixodoidea</taxon>
        <taxon>Ixodidae</taxon>
        <taxon>Rhipicephalinae</taxon>
        <taxon>Rhipicephalus</taxon>
        <taxon>Rhipicephalus</taxon>
    </lineage>
</organism>
<reference evidence="1" key="1">
    <citation type="journal article" date="2016" name="Ticks Tick Borne Dis.">
        <title>De novo assembly and annotation of the salivary gland transcriptome of Rhipicephalus appendiculatus male and female ticks during blood feeding.</title>
        <authorList>
            <person name="de Castro M.H."/>
            <person name="de Klerk D."/>
            <person name="Pienaar R."/>
            <person name="Latif A.A."/>
            <person name="Rees D.J."/>
            <person name="Mans B.J."/>
        </authorList>
    </citation>
    <scope>NUCLEOTIDE SEQUENCE</scope>
    <source>
        <tissue evidence="1">Salivary glands</tissue>
    </source>
</reference>